<dbReference type="RefSeq" id="WP_043863496.1">
    <property type="nucleotide sequence ID" value="NZ_RJUR01000015.1"/>
</dbReference>
<dbReference type="OrthoDB" id="7060267at2"/>
<evidence type="ECO:0008006" key="3">
    <source>
        <dbReference type="Google" id="ProtNLM"/>
    </source>
</evidence>
<dbReference type="EMBL" id="RJUR01000015">
    <property type="protein sequence ID" value="ROQ47951.1"/>
    <property type="molecule type" value="Genomic_DNA"/>
</dbReference>
<dbReference type="AlphaFoldDB" id="A0A9X8HIM3"/>
<evidence type="ECO:0000313" key="2">
    <source>
        <dbReference type="Proteomes" id="UP000269115"/>
    </source>
</evidence>
<reference evidence="1 2" key="1">
    <citation type="submission" date="2018-11" db="EMBL/GenBank/DDBJ databases">
        <title>Genomic analyses of the natural microbiome of Caenorhabditis elegans.</title>
        <authorList>
            <person name="Samuel B."/>
        </authorList>
    </citation>
    <scope>NUCLEOTIDE SEQUENCE [LARGE SCALE GENOMIC DNA]</scope>
    <source>
        <strain evidence="1 2">BIGb0473</strain>
    </source>
</reference>
<accession>A0A9X8HIM3</accession>
<organism evidence="1 2">
    <name type="scientific">Pseudomonas putida</name>
    <name type="common">Arthrobacter siderocapsulatus</name>
    <dbReference type="NCBI Taxonomy" id="303"/>
    <lineage>
        <taxon>Bacteria</taxon>
        <taxon>Pseudomonadati</taxon>
        <taxon>Pseudomonadota</taxon>
        <taxon>Gammaproteobacteria</taxon>
        <taxon>Pseudomonadales</taxon>
        <taxon>Pseudomonadaceae</taxon>
        <taxon>Pseudomonas</taxon>
    </lineage>
</organism>
<evidence type="ECO:0000313" key="1">
    <source>
        <dbReference type="EMBL" id="ROQ47951.1"/>
    </source>
</evidence>
<comment type="caution">
    <text evidence="1">The sequence shown here is derived from an EMBL/GenBank/DDBJ whole genome shotgun (WGS) entry which is preliminary data.</text>
</comment>
<dbReference type="Proteomes" id="UP000269115">
    <property type="component" value="Unassembled WGS sequence"/>
</dbReference>
<sequence>MSFKPLALISALLLAGCNDDLMTLRFEDSAGSSGTGLDARKQQMIDEALVQRQIDPKSLRWRVDLEDQHLVYVRELQPLSEAQRKALREPFDEILQARAANTLQIELTLDITPEQRQALSAAERQRIDALPQPLLIPLELSPTVLTMALMPRDDDNVPRDVTERINSKVTCQLQALPVKPLPEGITGLWQMTLDTANQVSVELGEAHYPAHYRLTDAGLQGRIDKGELWLVEPNYLSVDPLVVMLGFSDLGQQRLYRSFPLQPNASQLIHSCESAANHLPRPLSFRVGDGLDRLESVTYKEETQ</sequence>
<protein>
    <recommendedName>
        <fullName evidence="3">Lipoprotein</fullName>
    </recommendedName>
</protein>
<proteinExistence type="predicted"/>
<name>A0A9X8HIM3_PSEPU</name>
<dbReference type="PROSITE" id="PS51257">
    <property type="entry name" value="PROKAR_LIPOPROTEIN"/>
    <property type="match status" value="1"/>
</dbReference>
<dbReference type="GeneID" id="87479122"/>
<gene>
    <name evidence="1" type="ORF">EDF85_3679</name>
</gene>